<proteinExistence type="predicted"/>
<keyword evidence="1" id="KW-0812">Transmembrane</keyword>
<name>A0A1G2CES0_9BACT</name>
<keyword evidence="1" id="KW-1133">Transmembrane helix</keyword>
<reference evidence="3 4" key="1">
    <citation type="journal article" date="2016" name="Nat. Commun.">
        <title>Thousands of microbial genomes shed light on interconnected biogeochemical processes in an aquifer system.</title>
        <authorList>
            <person name="Anantharaman K."/>
            <person name="Brown C.T."/>
            <person name="Hug L.A."/>
            <person name="Sharon I."/>
            <person name="Castelle C.J."/>
            <person name="Probst A.J."/>
            <person name="Thomas B.C."/>
            <person name="Singh A."/>
            <person name="Wilkins M.J."/>
            <person name="Karaoz U."/>
            <person name="Brodie E.L."/>
            <person name="Williams K.H."/>
            <person name="Hubbard S.S."/>
            <person name="Banfield J.F."/>
        </authorList>
    </citation>
    <scope>NUCLEOTIDE SEQUENCE [LARGE SCALE GENOMIC DNA]</scope>
</reference>
<dbReference type="EMBL" id="MHLA01000013">
    <property type="protein sequence ID" value="OGY99726.1"/>
    <property type="molecule type" value="Genomic_DNA"/>
</dbReference>
<dbReference type="AlphaFoldDB" id="A0A1G2CES0"/>
<sequence>MRKSYAISCLLLVATFLFVATAGVQATIDVNADIPGVTGGATGGTGICNTVFGFYNFALAFGGVLALGAITYGGVKYTMAAGNPSGQSEGKAWVRDALLGLLLLAGAYLILNIINPDLTKCGLPPTLDRLSAAPPPTVGGLPPGLGTAGGGLTDAAARSSLTAAGVSVKPGVSLEGLQQGTVQSVQALKSQCGTSCSVMLTSGTEGAHASGRCSHSNGYKTDINSSNANLNNFITGLPTIGTRSDGAMMYAWNGGIIADERNIPGVASHWDVSSACAP</sequence>
<feature type="signal peptide" evidence="2">
    <location>
        <begin position="1"/>
        <end position="26"/>
    </location>
</feature>
<dbReference type="STRING" id="1798650.A2945_01865"/>
<dbReference type="Proteomes" id="UP000178880">
    <property type="component" value="Unassembled WGS sequence"/>
</dbReference>
<evidence type="ECO:0000313" key="3">
    <source>
        <dbReference type="EMBL" id="OGY99726.1"/>
    </source>
</evidence>
<protein>
    <submittedName>
        <fullName evidence="3">Uncharacterized protein</fullName>
    </submittedName>
</protein>
<evidence type="ECO:0000256" key="2">
    <source>
        <dbReference type="SAM" id="SignalP"/>
    </source>
</evidence>
<comment type="caution">
    <text evidence="3">The sequence shown here is derived from an EMBL/GenBank/DDBJ whole genome shotgun (WGS) entry which is preliminary data.</text>
</comment>
<feature type="transmembrane region" description="Helical" evidence="1">
    <location>
        <begin position="93"/>
        <end position="111"/>
    </location>
</feature>
<gene>
    <name evidence="3" type="ORF">A2945_01865</name>
</gene>
<keyword evidence="2" id="KW-0732">Signal</keyword>
<evidence type="ECO:0000313" key="4">
    <source>
        <dbReference type="Proteomes" id="UP000178880"/>
    </source>
</evidence>
<feature type="chain" id="PRO_5009582294" evidence="2">
    <location>
        <begin position="27"/>
        <end position="278"/>
    </location>
</feature>
<keyword evidence="1" id="KW-0472">Membrane</keyword>
<accession>A0A1G2CES0</accession>
<feature type="transmembrane region" description="Helical" evidence="1">
    <location>
        <begin position="50"/>
        <end position="72"/>
    </location>
</feature>
<evidence type="ECO:0000256" key="1">
    <source>
        <dbReference type="SAM" id="Phobius"/>
    </source>
</evidence>
<organism evidence="3 4">
    <name type="scientific">Candidatus Liptonbacteria bacterium RIFCSPLOWO2_01_FULL_52_25</name>
    <dbReference type="NCBI Taxonomy" id="1798650"/>
    <lineage>
        <taxon>Bacteria</taxon>
        <taxon>Candidatus Liptoniibacteriota</taxon>
    </lineage>
</organism>